<name>Q97FN2_CLOAB</name>
<keyword evidence="1" id="KW-1133">Transmembrane helix</keyword>
<dbReference type="EMBL" id="AE001437">
    <property type="protein sequence ID" value="AAK80643.1"/>
    <property type="molecule type" value="Genomic_DNA"/>
</dbReference>
<accession>Q97FN2</accession>
<reference evidence="2 3" key="1">
    <citation type="journal article" date="2001" name="J. Bacteriol.">
        <title>Genome sequence and comparative analysis of the solvent-producing bacterium Clostridium acetobutylicum.</title>
        <authorList>
            <person name="Nolling J."/>
            <person name="Breton G."/>
            <person name="Omelchenko M.V."/>
            <person name="Makarova K.S."/>
            <person name="Zeng Q."/>
            <person name="Gibson R."/>
            <person name="Lee H.M."/>
            <person name="Dubois J."/>
            <person name="Qiu D."/>
            <person name="Hitti J."/>
            <person name="Wolf Y.I."/>
            <person name="Tatusov R.L."/>
            <person name="Sabathe F."/>
            <person name="Doucette-Stamm L."/>
            <person name="Soucaille P."/>
            <person name="Daly M.J."/>
            <person name="Bennett G.N."/>
            <person name="Koonin E.V."/>
            <person name="Smith D.R."/>
        </authorList>
    </citation>
    <scope>NUCLEOTIDE SEQUENCE [LARGE SCALE GENOMIC DNA]</scope>
    <source>
        <strain evidence="3">ATCC 824 / DSM 792 / JCM 1419 / LMG 5710 / VKM B-1787</strain>
    </source>
</reference>
<feature type="transmembrane region" description="Helical" evidence="1">
    <location>
        <begin position="31"/>
        <end position="55"/>
    </location>
</feature>
<keyword evidence="3" id="KW-1185">Reference proteome</keyword>
<proteinExistence type="predicted"/>
<dbReference type="RefSeq" id="WP_010965984.1">
    <property type="nucleotide sequence ID" value="NC_003030.1"/>
</dbReference>
<feature type="transmembrane region" description="Helical" evidence="1">
    <location>
        <begin position="117"/>
        <end position="136"/>
    </location>
</feature>
<dbReference type="Proteomes" id="UP000000814">
    <property type="component" value="Chromosome"/>
</dbReference>
<evidence type="ECO:0000256" key="1">
    <source>
        <dbReference type="SAM" id="Phobius"/>
    </source>
</evidence>
<protein>
    <submittedName>
        <fullName evidence="2">Predicted membrane protein</fullName>
    </submittedName>
</protein>
<dbReference type="KEGG" id="cac:CA_C2696"/>
<organism evidence="2 3">
    <name type="scientific">Clostridium acetobutylicum (strain ATCC 824 / DSM 792 / JCM 1419 / IAM 19013 / LMG 5710 / NBRC 13948 / NRRL B-527 / VKM B-1787 / 2291 / W)</name>
    <dbReference type="NCBI Taxonomy" id="272562"/>
    <lineage>
        <taxon>Bacteria</taxon>
        <taxon>Bacillati</taxon>
        <taxon>Bacillota</taxon>
        <taxon>Clostridia</taxon>
        <taxon>Eubacteriales</taxon>
        <taxon>Clostridiaceae</taxon>
        <taxon>Clostridium</taxon>
    </lineage>
</organism>
<dbReference type="PATRIC" id="fig|272562.8.peg.2888"/>
<keyword evidence="1" id="KW-0812">Transmembrane</keyword>
<feature type="transmembrane region" description="Helical" evidence="1">
    <location>
        <begin position="76"/>
        <end position="97"/>
    </location>
</feature>
<dbReference type="OrthoDB" id="2991360at2"/>
<dbReference type="GeneID" id="44999187"/>
<dbReference type="PIR" id="H97231">
    <property type="entry name" value="H97231"/>
</dbReference>
<sequence>MKKIGKFILILTANEIMSILLKIDFVKSNHFNLITVNSVFIGFLFTSLSILMGFLNESIVQLFEEANALKKVYDNIQKGILFSLGSICISIVNLTIIEKYVSNTTVIKSFYSLELSLLLITLYFLFITIQDLKVIVDSIRIEKLKIKKNNEANKELESLLADQLKKSDSNNKK</sequence>
<dbReference type="HOGENOM" id="CLU_1544909_0_0_9"/>
<dbReference type="AlphaFoldDB" id="Q97FN2"/>
<gene>
    <name evidence="2" type="ordered locus">CA_C2696</name>
</gene>
<evidence type="ECO:0000313" key="2">
    <source>
        <dbReference type="EMBL" id="AAK80643.1"/>
    </source>
</evidence>
<evidence type="ECO:0000313" key="3">
    <source>
        <dbReference type="Proteomes" id="UP000000814"/>
    </source>
</evidence>
<keyword evidence="1" id="KW-0472">Membrane</keyword>